<dbReference type="Pfam" id="PF00057">
    <property type="entry name" value="Ldl_recept_a"/>
    <property type="match status" value="4"/>
</dbReference>
<dbReference type="PROSITE" id="PS50068">
    <property type="entry name" value="LDLRA_2"/>
    <property type="match status" value="5"/>
</dbReference>
<dbReference type="InterPro" id="IPR036691">
    <property type="entry name" value="Endo/exonu/phosph_ase_sf"/>
</dbReference>
<feature type="disulfide bond" evidence="12">
    <location>
        <begin position="1938"/>
        <end position="1948"/>
    </location>
</feature>
<dbReference type="InterPro" id="IPR009030">
    <property type="entry name" value="Growth_fac_rcpt_cys_sf"/>
</dbReference>
<dbReference type="Pfam" id="PF07645">
    <property type="entry name" value="EGF_CA"/>
    <property type="match status" value="2"/>
</dbReference>
<feature type="disulfide bond" evidence="13">
    <location>
        <begin position="1425"/>
        <end position="1440"/>
    </location>
</feature>
<keyword evidence="6" id="KW-0677">Repeat</keyword>
<dbReference type="PROSITE" id="PS01187">
    <property type="entry name" value="EGF_CA"/>
    <property type="match status" value="1"/>
</dbReference>
<evidence type="ECO:0000256" key="15">
    <source>
        <dbReference type="SAM" id="MobiDB-lite"/>
    </source>
</evidence>
<dbReference type="PROSITE" id="PS51120">
    <property type="entry name" value="LDLRB"/>
    <property type="match status" value="4"/>
</dbReference>
<reference evidence="18" key="1">
    <citation type="submission" date="2021-03" db="EMBL/GenBank/DDBJ databases">
        <authorList>
            <person name="Bekaert M."/>
        </authorList>
    </citation>
    <scope>NUCLEOTIDE SEQUENCE</scope>
</reference>
<dbReference type="PROSITE" id="PS01209">
    <property type="entry name" value="LDLRA_1"/>
    <property type="match status" value="3"/>
</dbReference>
<dbReference type="GO" id="GO:0016324">
    <property type="term" value="C:apical plasma membrane"/>
    <property type="evidence" value="ECO:0007669"/>
    <property type="project" value="TreeGrafter"/>
</dbReference>
<evidence type="ECO:0000256" key="10">
    <source>
        <dbReference type="ARBA" id="ARBA00023170"/>
    </source>
</evidence>
<dbReference type="SUPFAM" id="SSF57196">
    <property type="entry name" value="EGF/Laminin"/>
    <property type="match status" value="1"/>
</dbReference>
<evidence type="ECO:0000256" key="13">
    <source>
        <dbReference type="PROSITE-ProRule" id="PRU00124"/>
    </source>
</evidence>
<dbReference type="GO" id="GO:0006898">
    <property type="term" value="P:receptor-mediated endocytosis"/>
    <property type="evidence" value="ECO:0007669"/>
    <property type="project" value="TreeGrafter"/>
</dbReference>
<evidence type="ECO:0000256" key="9">
    <source>
        <dbReference type="ARBA" id="ARBA00023157"/>
    </source>
</evidence>
<dbReference type="InterPro" id="IPR001881">
    <property type="entry name" value="EGF-like_Ca-bd_dom"/>
</dbReference>
<dbReference type="PROSITE" id="PS00010">
    <property type="entry name" value="ASX_HYDROXYL"/>
    <property type="match status" value="1"/>
</dbReference>
<dbReference type="PANTHER" id="PTHR22722">
    <property type="entry name" value="LOW-DENSITY LIPOPROTEIN RECEPTOR-RELATED PROTEIN 2-RELATED"/>
    <property type="match status" value="1"/>
</dbReference>
<dbReference type="PANTHER" id="PTHR22722:SF14">
    <property type="entry name" value="MEGALIN, ISOFORM A"/>
    <property type="match status" value="1"/>
</dbReference>
<evidence type="ECO:0000256" key="14">
    <source>
        <dbReference type="PROSITE-ProRule" id="PRU00461"/>
    </source>
</evidence>
<protein>
    <recommendedName>
        <fullName evidence="17">EGF-like domain-containing protein</fullName>
    </recommendedName>
</protein>
<dbReference type="PROSITE" id="PS50026">
    <property type="entry name" value="EGF_3"/>
    <property type="match status" value="1"/>
</dbReference>
<feature type="repeat" description="LDL-receptor class B" evidence="14">
    <location>
        <begin position="1740"/>
        <end position="1781"/>
    </location>
</feature>
<dbReference type="EMBL" id="CAJPWZ010002359">
    <property type="protein sequence ID" value="CAG2236506.1"/>
    <property type="molecule type" value="Genomic_DNA"/>
</dbReference>
<dbReference type="InterPro" id="IPR002172">
    <property type="entry name" value="LDrepeatLR_classA_rpt"/>
</dbReference>
<evidence type="ECO:0000256" key="11">
    <source>
        <dbReference type="ARBA" id="ARBA00023180"/>
    </source>
</evidence>
<proteinExistence type="predicted"/>
<dbReference type="SMART" id="SM00192">
    <property type="entry name" value="LDLa"/>
    <property type="match status" value="5"/>
</dbReference>
<comment type="caution">
    <text evidence="18">The sequence shown here is derived from an EMBL/GenBank/DDBJ whole genome shotgun (WGS) entry which is preliminary data.</text>
</comment>
<evidence type="ECO:0000256" key="8">
    <source>
        <dbReference type="ARBA" id="ARBA00023136"/>
    </source>
</evidence>
<dbReference type="InterPro" id="IPR049883">
    <property type="entry name" value="NOTCH1_EGF-like"/>
</dbReference>
<sequence length="2093" mass="235233">MHNISLVETWSDSGKPVDNIPGFDFICNSTRKKHKRARPGSGGISLYVRSSIYKGISKLTCTHNNAVWVKLDKHFFNLKNDIFMATVYFSPEYSSGCTEDINEVYSKLLRNIEHYSQLGDIVIQGDFNAYTNTIPDFVISDEAKFPKSKDNDYSIDSHNLRNNLDSKSANKSGKLLIDLCKESGLNGRTIGDPLGKCTCITYNGSSLVDYTLVSSNLLQCIGNFKVSDFTPISDHCPISCSLLTCFQKCKTIETKLDPLPGKFFWDNKAIDCYTTNIQNSHVKQRLDEFVNDKQIDSNSAVEKFNTILCDTALLSTKFVQKKIMNRPIKKNKKPWFSDSCHDLHTTVKKYCLLVNKFRDNGSYRKSFYSFKSKLRRRCKQEERSYKSQICDQISLNMKKDPKTFWNLLNKLSSLPEIKEENHFDQELFINYFKKMNSTSNIQNNKFHDIIIEKLTALKKTLNTCNSDNEFNKQIQPAEILNAVKTLKNGQTHIKKKVCIDESVLCHDGLHCVEKAKFCDGQIDCSDFSDELFCGKQNCTPVEFPCLDGDQCVPRAHICDYSHDCHDGSDEDICGRYYCMTMTSPMIALTALMKIYVDCHNGSNEDIWVVLLYDLEFSHDCHDGSDEDICLRYYGMTMATPTIEATERCNEQHGRYLCKNAQQCINMSLLCNGKHNCQDQSDEGGQCEESRKKCISEGYCGHSCLPTPTGSVCQCKEGFLLQGNSCQDINECQDKVCSQHCGNIPGSYNCSCDEGYNLENSRLCIANGSDPVLYIAAYNRIVSYNIRSSNKELVTVVDNLSHVQYIAADGTHLYWTDETEKAVYKYDIDYGHMWKVVDTGIESPRGITVDAVTHHLYIVDSSRNKIIVCDEYGEVCTVIQEDLHTPEDILIVYKHRILIWSEVGKNPAIMKSQLDGKVKSLLINNDIQHPSSIAVDEPTDRLYWLDSVLDRIESIQLDGSDRQIVLSRKVVNPFGLFVFEDAMYWADQDHSSVMSANKFSGRQLLPLATGINHVTSLVIDQPVLYPSGQGSLHQDNACLLSPCSDICLPSQTGHTCRCSVNKVLDVNKRTCTDNVECPRILIGENRAILIYPLCGIGKQDHLTFHIITEEMQKVSVIAQSGSKLLYRDVRRGVIVYINLNESKPREIILFKNLHTVSDVCVDWNSRILYWTDPFQGVVQAGKFNEGLITTIVRAEKQYPNSIAFDPVGRKIYYSTSGKHPQIISCYSDGDNCSVISVKVSLVSDMVVDQNSKRLFYTETGDHSIHAISLEGDVPAVTIHRGTPGENPKFLAVYMDTVYWIDSDKKVVMSVQTDGRNRLETQVLSRLAVPNEIIVVPSSSSLTNFCSKGNGECMHFCFATPNGRSCKCKDGWTLDSDQKSCNEIKCNQDTCDRIVTMTTVKVPTEAAKICGGFVCNDGNCIGKEFVCDGNPDCYDKSDELECNHENIGQGSPEESCDADYRCSSGECIPLHSVCDGILLCTDGSDEGKLCASACKDSVCRQGCYATPTGPVCYCDSGYQLTNNNVTCVDVNECDVHNGGCSQFCFNKNGSHVCSCVNGYRSSDNGRLCTANNLQPSFMIGTLRDGVIVLDDHQQKIDTDRTKNYDKITTLDVNMHTGDRYFYSSKGIHLYSLKKRILKTISKRLEYVSSIAFDWIGENLYVSDETKKHLLVCSVNSVPLQCRTVLYEEVDSVALYPDKGLMFIASIKKKQILKLCMSGTHHHVIIDRDLSMPTDIVVDMPANRIYWIDKILGRVESANLNGEDRYIVIEELSKYHFTALDVFENDIYVTDQKSGSLFKMSKFGGNKPEVVLNGINMPSCIRVIHPLLQKHDKNVCQPLHCSQLCLLTVDGAECSCFDGYLLHNKTQCIDIREKSVQNLTPQGEIIKLVRSSTKQPTTPSVLVSTVRGDNPTKIPGDDSSDVNKIVPTEIMNHNGTEGQQCYLPCHNDGHCFYNKLEPSCEHGYNGKLCEIEVNSNHQSYTWVLGVVIVVVSLVMAALYIYFIKYKRDGYHYIPCRKKPDDSEEGLVTEMTYHPTIFGNGVFQDMDDINYPPDFTDSVLNLSCQSVDSAFVSKHEETDSEASQSPDSTGRYSYVQI</sequence>
<feature type="repeat" description="LDL-receptor class B" evidence="14">
    <location>
        <begin position="939"/>
        <end position="981"/>
    </location>
</feature>
<keyword evidence="9 12" id="KW-1015">Disulfide bond</keyword>
<organism evidence="18 19">
    <name type="scientific">Mytilus edulis</name>
    <name type="common">Blue mussel</name>
    <dbReference type="NCBI Taxonomy" id="6550"/>
    <lineage>
        <taxon>Eukaryota</taxon>
        <taxon>Metazoa</taxon>
        <taxon>Spiralia</taxon>
        <taxon>Lophotrochozoa</taxon>
        <taxon>Mollusca</taxon>
        <taxon>Bivalvia</taxon>
        <taxon>Autobranchia</taxon>
        <taxon>Pteriomorphia</taxon>
        <taxon>Mytilida</taxon>
        <taxon>Mytiloidea</taxon>
        <taxon>Mytilidae</taxon>
        <taxon>Mytilinae</taxon>
        <taxon>Mytilus</taxon>
    </lineage>
</organism>
<feature type="region of interest" description="Disordered" evidence="15">
    <location>
        <begin position="2071"/>
        <end position="2093"/>
    </location>
</feature>
<keyword evidence="10" id="KW-0675">Receptor</keyword>
<evidence type="ECO:0000256" key="7">
    <source>
        <dbReference type="ARBA" id="ARBA00022989"/>
    </source>
</evidence>
<dbReference type="PRINTS" id="PR00261">
    <property type="entry name" value="LDLRECEPTOR"/>
</dbReference>
<accession>A0A8S3TSA7</accession>
<dbReference type="InterPro" id="IPR023415">
    <property type="entry name" value="LDLR_class-A_CS"/>
</dbReference>
<keyword evidence="7 16" id="KW-1133">Transmembrane helix</keyword>
<evidence type="ECO:0000259" key="17">
    <source>
        <dbReference type="PROSITE" id="PS50026"/>
    </source>
</evidence>
<dbReference type="Pfam" id="PF14670">
    <property type="entry name" value="FXa_inhibition"/>
    <property type="match status" value="1"/>
</dbReference>
<dbReference type="SMART" id="SM00135">
    <property type="entry name" value="LY"/>
    <property type="match status" value="13"/>
</dbReference>
<keyword evidence="11" id="KW-0325">Glycoprotein</keyword>
<keyword evidence="3" id="KW-0254">Endocytosis</keyword>
<dbReference type="InterPro" id="IPR000152">
    <property type="entry name" value="EGF-type_Asp/Asn_hydroxyl_site"/>
</dbReference>
<feature type="repeat" description="LDL-receptor class B" evidence="14">
    <location>
        <begin position="895"/>
        <end position="938"/>
    </location>
</feature>
<dbReference type="Proteomes" id="UP000683360">
    <property type="component" value="Unassembled WGS sequence"/>
</dbReference>
<evidence type="ECO:0000256" key="12">
    <source>
        <dbReference type="PROSITE-ProRule" id="PRU00076"/>
    </source>
</evidence>
<dbReference type="GO" id="GO:0042562">
    <property type="term" value="F:hormone binding"/>
    <property type="evidence" value="ECO:0007669"/>
    <property type="project" value="TreeGrafter"/>
</dbReference>
<feature type="repeat" description="LDL-receptor class B" evidence="14">
    <location>
        <begin position="810"/>
        <end position="852"/>
    </location>
</feature>
<evidence type="ECO:0000256" key="2">
    <source>
        <dbReference type="ARBA" id="ARBA00022536"/>
    </source>
</evidence>
<evidence type="ECO:0000256" key="5">
    <source>
        <dbReference type="ARBA" id="ARBA00022729"/>
    </source>
</evidence>
<dbReference type="SUPFAM" id="SSF57424">
    <property type="entry name" value="LDL receptor-like module"/>
    <property type="match status" value="3"/>
</dbReference>
<keyword evidence="2 12" id="KW-0245">EGF-like domain</keyword>
<dbReference type="Gene3D" id="3.60.10.10">
    <property type="entry name" value="Endonuclease/exonuclease/phosphatase"/>
    <property type="match status" value="1"/>
</dbReference>
<keyword evidence="8 16" id="KW-0472">Membrane</keyword>
<keyword evidence="19" id="KW-1185">Reference proteome</keyword>
<feature type="disulfide bond" evidence="12">
    <location>
        <begin position="1957"/>
        <end position="1966"/>
    </location>
</feature>
<dbReference type="InterPro" id="IPR000033">
    <property type="entry name" value="LDLR_classB_rpt"/>
</dbReference>
<dbReference type="SUPFAM" id="SSF63825">
    <property type="entry name" value="YWTD domain"/>
    <property type="match status" value="3"/>
</dbReference>
<evidence type="ECO:0000256" key="6">
    <source>
        <dbReference type="ARBA" id="ARBA00022737"/>
    </source>
</evidence>
<evidence type="ECO:0000313" key="18">
    <source>
        <dbReference type="EMBL" id="CAG2236506.1"/>
    </source>
</evidence>
<dbReference type="CDD" id="cd00112">
    <property type="entry name" value="LDLa"/>
    <property type="match status" value="5"/>
</dbReference>
<dbReference type="Gene3D" id="4.10.400.10">
    <property type="entry name" value="Low-density Lipoprotein Receptor"/>
    <property type="match status" value="5"/>
</dbReference>
<keyword evidence="5" id="KW-0732">Signal</keyword>
<dbReference type="FunFam" id="2.120.10.30:FF:000241">
    <property type="entry name" value="Low-density lipoprotein receptor-related protein 6"/>
    <property type="match status" value="1"/>
</dbReference>
<feature type="domain" description="EGF-like" evidence="17">
    <location>
        <begin position="1934"/>
        <end position="1967"/>
    </location>
</feature>
<dbReference type="GO" id="GO:0005509">
    <property type="term" value="F:calcium ion binding"/>
    <property type="evidence" value="ECO:0007669"/>
    <property type="project" value="InterPro"/>
</dbReference>
<dbReference type="InterPro" id="IPR011042">
    <property type="entry name" value="6-blade_b-propeller_TolB-like"/>
</dbReference>
<name>A0A8S3TSA7_MYTED</name>
<comment type="subcellular location">
    <subcellularLocation>
        <location evidence="1">Membrane</location>
        <topology evidence="1">Single-pass membrane protein</topology>
    </subcellularLocation>
</comment>
<dbReference type="InterPro" id="IPR036055">
    <property type="entry name" value="LDL_receptor-like_sf"/>
</dbReference>
<feature type="compositionally biased region" description="Polar residues" evidence="15">
    <location>
        <begin position="2077"/>
        <end position="2093"/>
    </location>
</feature>
<dbReference type="OrthoDB" id="6070271at2759"/>
<gene>
    <name evidence="18" type="ORF">MEDL_49067</name>
</gene>
<dbReference type="GO" id="GO:0043235">
    <property type="term" value="C:receptor complex"/>
    <property type="evidence" value="ECO:0007669"/>
    <property type="project" value="TreeGrafter"/>
</dbReference>
<feature type="disulfide bond" evidence="13">
    <location>
        <begin position="518"/>
        <end position="533"/>
    </location>
</feature>
<dbReference type="Pfam" id="PF00058">
    <property type="entry name" value="Ldl_recept_b"/>
    <property type="match status" value="2"/>
</dbReference>
<dbReference type="SUPFAM" id="SSF56219">
    <property type="entry name" value="DNase I-like"/>
    <property type="match status" value="1"/>
</dbReference>
<feature type="transmembrane region" description="Helical" evidence="16">
    <location>
        <begin position="1977"/>
        <end position="1999"/>
    </location>
</feature>
<dbReference type="Gene3D" id="2.10.25.10">
    <property type="entry name" value="Laminin"/>
    <property type="match status" value="4"/>
</dbReference>
<feature type="disulfide bond" evidence="13">
    <location>
        <begin position="558"/>
        <end position="573"/>
    </location>
</feature>
<dbReference type="InterPro" id="IPR051221">
    <property type="entry name" value="LDLR-related"/>
</dbReference>
<comment type="caution">
    <text evidence="12">Lacks conserved residue(s) required for the propagation of feature annotation.</text>
</comment>
<dbReference type="Gene3D" id="2.120.10.30">
    <property type="entry name" value="TolB, C-terminal domain"/>
    <property type="match status" value="3"/>
</dbReference>
<evidence type="ECO:0000256" key="16">
    <source>
        <dbReference type="SAM" id="Phobius"/>
    </source>
</evidence>
<dbReference type="SMART" id="SM00179">
    <property type="entry name" value="EGF_CA"/>
    <property type="match status" value="4"/>
</dbReference>
<keyword evidence="4 16" id="KW-0812">Transmembrane</keyword>
<feature type="disulfide bond" evidence="13">
    <location>
        <begin position="1460"/>
        <end position="1478"/>
    </location>
</feature>
<evidence type="ECO:0000313" key="19">
    <source>
        <dbReference type="Proteomes" id="UP000683360"/>
    </source>
</evidence>
<evidence type="ECO:0000256" key="4">
    <source>
        <dbReference type="ARBA" id="ARBA00022692"/>
    </source>
</evidence>
<dbReference type="SUPFAM" id="SSF57184">
    <property type="entry name" value="Growth factor receptor domain"/>
    <property type="match status" value="2"/>
</dbReference>
<dbReference type="InterPro" id="IPR000742">
    <property type="entry name" value="EGF"/>
</dbReference>
<dbReference type="InterPro" id="IPR018097">
    <property type="entry name" value="EGF_Ca-bd_CS"/>
</dbReference>
<dbReference type="SMART" id="SM00181">
    <property type="entry name" value="EGF"/>
    <property type="match status" value="8"/>
</dbReference>
<evidence type="ECO:0000256" key="1">
    <source>
        <dbReference type="ARBA" id="ARBA00004167"/>
    </source>
</evidence>
<evidence type="ECO:0000256" key="3">
    <source>
        <dbReference type="ARBA" id="ARBA00022583"/>
    </source>
</evidence>
<feature type="disulfide bond" evidence="13">
    <location>
        <begin position="1413"/>
        <end position="1431"/>
    </location>
</feature>